<feature type="domain" description="EGF-like" evidence="10">
    <location>
        <begin position="305"/>
        <end position="344"/>
    </location>
</feature>
<dbReference type="InterPro" id="IPR018097">
    <property type="entry name" value="EGF_Ca-bd_CS"/>
</dbReference>
<dbReference type="InterPro" id="IPR000152">
    <property type="entry name" value="EGF-type_Asp/Asn_hydroxyl_site"/>
</dbReference>
<dbReference type="PROSITE" id="PS50026">
    <property type="entry name" value="EGF_3"/>
    <property type="match status" value="4"/>
</dbReference>
<feature type="disulfide bond" evidence="7">
    <location>
        <begin position="634"/>
        <end position="644"/>
    </location>
</feature>
<dbReference type="CDD" id="cd00110">
    <property type="entry name" value="LamG"/>
    <property type="match status" value="1"/>
</dbReference>
<feature type="disulfide bond" evidence="7">
    <location>
        <begin position="292"/>
        <end position="301"/>
    </location>
</feature>
<reference evidence="11" key="1">
    <citation type="submission" date="2023-01" db="EMBL/GenBank/DDBJ databases">
        <title>Genome assembly of the deep-sea coral Lophelia pertusa.</title>
        <authorList>
            <person name="Herrera S."/>
            <person name="Cordes E."/>
        </authorList>
    </citation>
    <scope>NUCLEOTIDE SEQUENCE</scope>
    <source>
        <strain evidence="11">USNM1676648</strain>
        <tissue evidence="11">Polyp</tissue>
    </source>
</reference>
<dbReference type="AlphaFoldDB" id="A0A9X0CE51"/>
<dbReference type="Gene3D" id="2.60.120.200">
    <property type="match status" value="1"/>
</dbReference>
<evidence type="ECO:0000256" key="2">
    <source>
        <dbReference type="ARBA" id="ARBA00022729"/>
    </source>
</evidence>
<dbReference type="PROSITE" id="PS50025">
    <property type="entry name" value="LAM_G_DOMAIN"/>
    <property type="match status" value="1"/>
</dbReference>
<dbReference type="Pfam" id="PF12661">
    <property type="entry name" value="hEGF"/>
    <property type="match status" value="1"/>
</dbReference>
<comment type="caution">
    <text evidence="7">Lacks conserved residue(s) required for the propagation of feature annotation.</text>
</comment>
<name>A0A9X0CE51_9CNID</name>
<feature type="chain" id="PRO_5040842292" evidence="8">
    <location>
        <begin position="26"/>
        <end position="802"/>
    </location>
</feature>
<feature type="disulfide bond" evidence="7">
    <location>
        <begin position="639"/>
        <end position="656"/>
    </location>
</feature>
<dbReference type="PANTHER" id="PTHR14949">
    <property type="entry name" value="EGF-LIKE-DOMAIN, MULTIPLE 7, 8"/>
    <property type="match status" value="1"/>
</dbReference>
<dbReference type="EMBL" id="MU827836">
    <property type="protein sequence ID" value="KAJ7319452.1"/>
    <property type="molecule type" value="Genomic_DNA"/>
</dbReference>
<evidence type="ECO:0000259" key="9">
    <source>
        <dbReference type="PROSITE" id="PS50025"/>
    </source>
</evidence>
<dbReference type="Pfam" id="PF00054">
    <property type="entry name" value="Laminin_G_1"/>
    <property type="match status" value="1"/>
</dbReference>
<evidence type="ECO:0000256" key="6">
    <source>
        <dbReference type="ARBA" id="ARBA00023180"/>
    </source>
</evidence>
<dbReference type="InterPro" id="IPR001791">
    <property type="entry name" value="Laminin_G"/>
</dbReference>
<gene>
    <name evidence="11" type="ORF">OS493_036218</name>
</gene>
<organism evidence="11 12">
    <name type="scientific">Desmophyllum pertusum</name>
    <dbReference type="NCBI Taxonomy" id="174260"/>
    <lineage>
        <taxon>Eukaryota</taxon>
        <taxon>Metazoa</taxon>
        <taxon>Cnidaria</taxon>
        <taxon>Anthozoa</taxon>
        <taxon>Hexacorallia</taxon>
        <taxon>Scleractinia</taxon>
        <taxon>Caryophylliina</taxon>
        <taxon>Caryophylliidae</taxon>
        <taxon>Desmophyllum</taxon>
    </lineage>
</organism>
<accession>A0A9X0CE51</accession>
<feature type="domain" description="EGF-like" evidence="10">
    <location>
        <begin position="222"/>
        <end position="264"/>
    </location>
</feature>
<dbReference type="SMART" id="SM00179">
    <property type="entry name" value="EGF_CA"/>
    <property type="match status" value="3"/>
</dbReference>
<dbReference type="SMART" id="SM00181">
    <property type="entry name" value="EGF"/>
    <property type="match status" value="5"/>
</dbReference>
<feature type="signal peptide" evidence="8">
    <location>
        <begin position="1"/>
        <end position="25"/>
    </location>
</feature>
<dbReference type="InterPro" id="IPR008972">
    <property type="entry name" value="Cupredoxin"/>
</dbReference>
<dbReference type="PANTHER" id="PTHR14949:SF54">
    <property type="entry name" value="VWFD DOMAIN-CONTAINING PROTEIN"/>
    <property type="match status" value="1"/>
</dbReference>
<dbReference type="PROSITE" id="PS01186">
    <property type="entry name" value="EGF_2"/>
    <property type="match status" value="2"/>
</dbReference>
<evidence type="ECO:0000256" key="1">
    <source>
        <dbReference type="ARBA" id="ARBA00022536"/>
    </source>
</evidence>
<keyword evidence="5 7" id="KW-1015">Disulfide bond</keyword>
<dbReference type="SUPFAM" id="SSF57196">
    <property type="entry name" value="EGF/Laminin"/>
    <property type="match status" value="3"/>
</dbReference>
<feature type="domain" description="EGF-like" evidence="10">
    <location>
        <begin position="630"/>
        <end position="668"/>
    </location>
</feature>
<feature type="domain" description="EGF-like" evidence="10">
    <location>
        <begin position="266"/>
        <end position="302"/>
    </location>
</feature>
<evidence type="ECO:0000256" key="4">
    <source>
        <dbReference type="ARBA" id="ARBA00023054"/>
    </source>
</evidence>
<dbReference type="FunFam" id="2.10.25.10:FF:000472">
    <property type="entry name" value="Uncharacterized protein, isoform A"/>
    <property type="match status" value="1"/>
</dbReference>
<comment type="caution">
    <text evidence="11">The sequence shown here is derived from an EMBL/GenBank/DDBJ whole genome shotgun (WGS) entry which is preliminary data.</text>
</comment>
<dbReference type="GO" id="GO:0005576">
    <property type="term" value="C:extracellular region"/>
    <property type="evidence" value="ECO:0007669"/>
    <property type="project" value="TreeGrafter"/>
</dbReference>
<evidence type="ECO:0000256" key="5">
    <source>
        <dbReference type="ARBA" id="ARBA00023157"/>
    </source>
</evidence>
<dbReference type="PROSITE" id="PS00010">
    <property type="entry name" value="ASX_HYDROXYL"/>
    <property type="match status" value="1"/>
</dbReference>
<keyword evidence="2 8" id="KW-0732">Signal</keyword>
<dbReference type="SUPFAM" id="SSF49503">
    <property type="entry name" value="Cupredoxins"/>
    <property type="match status" value="1"/>
</dbReference>
<dbReference type="GO" id="GO:0005102">
    <property type="term" value="F:signaling receptor binding"/>
    <property type="evidence" value="ECO:0007669"/>
    <property type="project" value="TreeGrafter"/>
</dbReference>
<dbReference type="FunFam" id="2.10.25.10:FF:000012">
    <property type="entry name" value="Delta-like protein"/>
    <property type="match status" value="1"/>
</dbReference>
<keyword evidence="1 7" id="KW-0245">EGF-like domain</keyword>
<feature type="domain" description="Laminin G" evidence="9">
    <location>
        <begin position="674"/>
        <end position="802"/>
    </location>
</feature>
<dbReference type="GO" id="GO:0009986">
    <property type="term" value="C:cell surface"/>
    <property type="evidence" value="ECO:0007669"/>
    <property type="project" value="TreeGrafter"/>
</dbReference>
<dbReference type="Gene3D" id="2.10.25.10">
    <property type="entry name" value="Laminin"/>
    <property type="match status" value="3"/>
</dbReference>
<dbReference type="Pfam" id="PF00008">
    <property type="entry name" value="EGF"/>
    <property type="match status" value="2"/>
</dbReference>
<protein>
    <submittedName>
        <fullName evidence="11">Uncharacterized protein</fullName>
    </submittedName>
</protein>
<dbReference type="InterPro" id="IPR013320">
    <property type="entry name" value="ConA-like_dom_sf"/>
</dbReference>
<evidence type="ECO:0000256" key="3">
    <source>
        <dbReference type="ARBA" id="ARBA00022737"/>
    </source>
</evidence>
<evidence type="ECO:0000256" key="7">
    <source>
        <dbReference type="PROSITE-ProRule" id="PRU00076"/>
    </source>
</evidence>
<evidence type="ECO:0000256" key="8">
    <source>
        <dbReference type="SAM" id="SignalP"/>
    </source>
</evidence>
<dbReference type="SUPFAM" id="SSF49899">
    <property type="entry name" value="Concanavalin A-like lectins/glucanases"/>
    <property type="match status" value="1"/>
</dbReference>
<feature type="disulfide bond" evidence="7">
    <location>
        <begin position="254"/>
        <end position="263"/>
    </location>
</feature>
<dbReference type="CDD" id="cd00054">
    <property type="entry name" value="EGF_CA"/>
    <property type="match status" value="3"/>
</dbReference>
<keyword evidence="3" id="KW-0677">Repeat</keyword>
<dbReference type="GO" id="GO:0005509">
    <property type="term" value="F:calcium ion binding"/>
    <property type="evidence" value="ECO:0007669"/>
    <property type="project" value="InterPro"/>
</dbReference>
<keyword evidence="12" id="KW-1185">Reference proteome</keyword>
<dbReference type="PRINTS" id="PR00010">
    <property type="entry name" value="EGFBLOOD"/>
</dbReference>
<dbReference type="PROSITE" id="PS01187">
    <property type="entry name" value="EGF_CA"/>
    <property type="match status" value="1"/>
</dbReference>
<dbReference type="InterPro" id="IPR001881">
    <property type="entry name" value="EGF-like_Ca-bd_dom"/>
</dbReference>
<evidence type="ECO:0000313" key="12">
    <source>
        <dbReference type="Proteomes" id="UP001163046"/>
    </source>
</evidence>
<dbReference type="Gene3D" id="2.60.40.420">
    <property type="entry name" value="Cupredoxins - blue copper proteins"/>
    <property type="match status" value="1"/>
</dbReference>
<dbReference type="PROSITE" id="PS00022">
    <property type="entry name" value="EGF_1"/>
    <property type="match status" value="5"/>
</dbReference>
<evidence type="ECO:0000313" key="11">
    <source>
        <dbReference type="EMBL" id="KAJ7319452.1"/>
    </source>
</evidence>
<feature type="disulfide bond" evidence="7">
    <location>
        <begin position="334"/>
        <end position="343"/>
    </location>
</feature>
<keyword evidence="6" id="KW-0325">Glycoprotein</keyword>
<dbReference type="OrthoDB" id="5983569at2759"/>
<keyword evidence="4" id="KW-0175">Coiled coil</keyword>
<dbReference type="InterPro" id="IPR050969">
    <property type="entry name" value="Dev_Signal_Modulators"/>
</dbReference>
<proteinExistence type="predicted"/>
<dbReference type="InterPro" id="IPR013032">
    <property type="entry name" value="EGF-like_CS"/>
</dbReference>
<evidence type="ECO:0000259" key="10">
    <source>
        <dbReference type="PROSITE" id="PS50026"/>
    </source>
</evidence>
<feature type="disulfide bond" evidence="7">
    <location>
        <begin position="658"/>
        <end position="667"/>
    </location>
</feature>
<dbReference type="InterPro" id="IPR000742">
    <property type="entry name" value="EGF"/>
</dbReference>
<dbReference type="Proteomes" id="UP001163046">
    <property type="component" value="Unassembled WGS sequence"/>
</dbReference>
<sequence length="802" mass="86171">MHSALLKPVVLSFVFWIFTSIGVVAQNGTVLSSDSLCNLPCPSGFHCFNNTIKTTVIEWGHNGHICNGQSAEECYGETDPLGFVRGPRQIPQTVIQGDIVIFKPISITVNVVNVSRDTYYNCGSDGQQVHGTTSTSFLIPSQYLNPTGIKYFITTNHVSCLFGIKLEVYVRSRQEPGCLNPATPNLGVCSGAGLCASDAKTFFTRNYSCLCCNAYKGRYCEELDSCDASRNPCKNGATCTDLTDGIVDGFNCSCVPGYKGTFCEKNINECDSGPCQNGAFCSDSINSYTCLCTPGFEGENCDITIPDLCADNPCANGGTCLRSGVKRRNYTCTCLPNFTGRNCTVNIPSSSIQTSTLFSTTLVGNSTRFATQESFFSSVRTTRLTSAVPITSPMRTSTSQVVSSPTPSQWLSSVSVASKLVTSLSLSIQQSLSITETRNLVSTTGFSSSFSSAHTAFESSLPVVFSSKATSSVLFLPTSVSSTFSQADTSSMATSESLSLVTTTTTSMESFSSKSTLTSLFVFTSSPGPSPSPVTSMISSSSYSSLLLASSPVLTSTVARSTGRSSIMVPSLTMLPSTITSTSSIRTTLPSLSTVYYTSTIRISPSMSTVLVSSSVMPTMPPTPTSPPLINQTCLHNPCNNGTCFNESYVGYEFRCECPHPTFGPVCTREFELHYPSFDGKKSFLEYKSISFNNEENCIDITFQTNASEGLLLFASDHKERGDFIQLRVVNGKVEFRFDTGDSLVYIQSNVRVDTGETVTVTACYVSTSEIPFGTLQVDNGVQLKRKLMEDSGGYSSMTTGM</sequence>